<dbReference type="HAMAP" id="MF_00340">
    <property type="entry name" value="Ribosomal_bL32"/>
    <property type="match status" value="1"/>
</dbReference>
<dbReference type="GO" id="GO:0003735">
    <property type="term" value="F:structural constituent of ribosome"/>
    <property type="evidence" value="ECO:0007669"/>
    <property type="project" value="InterPro"/>
</dbReference>
<sequence>MKRWHILNEKISKTRRDKRRTHYKLSAPGLAKCPTTGELHLPHRAFWLDGKLYYKGEVIMEKEVLA</sequence>
<evidence type="ECO:0000256" key="4">
    <source>
        <dbReference type="ARBA" id="ARBA00035178"/>
    </source>
</evidence>
<dbReference type="SUPFAM" id="SSF57829">
    <property type="entry name" value="Zn-binding ribosomal proteins"/>
    <property type="match status" value="1"/>
</dbReference>
<dbReference type="EMBL" id="AJYA01000021">
    <property type="protein sequence ID" value="EIM76408.1"/>
    <property type="molecule type" value="Genomic_DNA"/>
</dbReference>
<dbReference type="AlphaFoldDB" id="I5C3K6"/>
<comment type="similarity">
    <text evidence="1 5">Belongs to the bacterial ribosomal protein bL32 family.</text>
</comment>
<dbReference type="InterPro" id="IPR011332">
    <property type="entry name" value="Ribosomal_zn-bd"/>
</dbReference>
<accession>I5C3K6</accession>
<dbReference type="NCBIfam" id="TIGR01031">
    <property type="entry name" value="rpmF_bact"/>
    <property type="match status" value="1"/>
</dbReference>
<dbReference type="InterPro" id="IPR002677">
    <property type="entry name" value="Ribosomal_bL32"/>
</dbReference>
<dbReference type="GO" id="GO:0015934">
    <property type="term" value="C:large ribosomal subunit"/>
    <property type="evidence" value="ECO:0007669"/>
    <property type="project" value="InterPro"/>
</dbReference>
<dbReference type="PANTHER" id="PTHR35534:SF1">
    <property type="entry name" value="LARGE RIBOSOMAL SUBUNIT PROTEIN BL32"/>
    <property type="match status" value="1"/>
</dbReference>
<evidence type="ECO:0000256" key="5">
    <source>
        <dbReference type="HAMAP-Rule" id="MF_00340"/>
    </source>
</evidence>
<gene>
    <name evidence="5 6" type="primary">rpmF</name>
    <name evidence="6" type="ORF">A3SI_10299</name>
</gene>
<evidence type="ECO:0000313" key="6">
    <source>
        <dbReference type="EMBL" id="EIM76408.1"/>
    </source>
</evidence>
<comment type="caution">
    <text evidence="6">The sequence shown here is derived from an EMBL/GenBank/DDBJ whole genome shotgun (WGS) entry which is preliminary data.</text>
</comment>
<keyword evidence="7" id="KW-1185">Reference proteome</keyword>
<dbReference type="STRING" id="1189621.A3SI_10299"/>
<keyword evidence="2 5" id="KW-0689">Ribosomal protein</keyword>
<name>I5C3K6_9BACT</name>
<protein>
    <recommendedName>
        <fullName evidence="4 5">Large ribosomal subunit protein bL32</fullName>
    </recommendedName>
</protein>
<organism evidence="6 7">
    <name type="scientific">Nitritalea halalkaliphila LW7</name>
    <dbReference type="NCBI Taxonomy" id="1189621"/>
    <lineage>
        <taxon>Bacteria</taxon>
        <taxon>Pseudomonadati</taxon>
        <taxon>Bacteroidota</taxon>
        <taxon>Cytophagia</taxon>
        <taxon>Cytophagales</taxon>
        <taxon>Cyclobacteriaceae</taxon>
        <taxon>Nitritalea</taxon>
    </lineage>
</organism>
<proteinExistence type="inferred from homology"/>
<keyword evidence="3 5" id="KW-0687">Ribonucleoprotein</keyword>
<evidence type="ECO:0000256" key="2">
    <source>
        <dbReference type="ARBA" id="ARBA00022980"/>
    </source>
</evidence>
<reference evidence="6 7" key="1">
    <citation type="submission" date="2012-05" db="EMBL/GenBank/DDBJ databases">
        <title>Genome sequence of Nitritalea halalkaliphila LW7.</title>
        <authorList>
            <person name="Jangir P.K."/>
            <person name="Singh A."/>
            <person name="Shivaji S."/>
            <person name="Sharma R."/>
        </authorList>
    </citation>
    <scope>NUCLEOTIDE SEQUENCE [LARGE SCALE GENOMIC DNA]</scope>
    <source>
        <strain evidence="6 7">LW7</strain>
    </source>
</reference>
<dbReference type="PANTHER" id="PTHR35534">
    <property type="entry name" value="50S RIBOSOMAL PROTEIN L32"/>
    <property type="match status" value="1"/>
</dbReference>
<dbReference type="Pfam" id="PF01783">
    <property type="entry name" value="Ribosomal_L32p"/>
    <property type="match status" value="1"/>
</dbReference>
<dbReference type="PATRIC" id="fig|1189621.3.peg.2142"/>
<evidence type="ECO:0000313" key="7">
    <source>
        <dbReference type="Proteomes" id="UP000005551"/>
    </source>
</evidence>
<dbReference type="GO" id="GO:0006412">
    <property type="term" value="P:translation"/>
    <property type="evidence" value="ECO:0007669"/>
    <property type="project" value="UniProtKB-UniRule"/>
</dbReference>
<dbReference type="Proteomes" id="UP000005551">
    <property type="component" value="Unassembled WGS sequence"/>
</dbReference>
<evidence type="ECO:0000256" key="1">
    <source>
        <dbReference type="ARBA" id="ARBA00008560"/>
    </source>
</evidence>
<evidence type="ECO:0000256" key="3">
    <source>
        <dbReference type="ARBA" id="ARBA00023274"/>
    </source>
</evidence>
<dbReference type="InterPro" id="IPR044957">
    <property type="entry name" value="Ribosomal_bL32_bact"/>
</dbReference>